<dbReference type="FunCoup" id="G1U5F6">
    <property type="interactions" value="221"/>
</dbReference>
<evidence type="ECO:0000256" key="10">
    <source>
        <dbReference type="ARBA" id="ARBA00023170"/>
    </source>
</evidence>
<keyword evidence="6 13" id="KW-0812">Transmembrane</keyword>
<dbReference type="Pfam" id="PF03402">
    <property type="entry name" value="V1R"/>
    <property type="match status" value="1"/>
</dbReference>
<feature type="transmembrane region" description="Helical" evidence="13">
    <location>
        <begin position="12"/>
        <end position="33"/>
    </location>
</feature>
<accession>G1U5F6</accession>
<evidence type="ECO:0000256" key="5">
    <source>
        <dbReference type="ARBA" id="ARBA00022507"/>
    </source>
</evidence>
<evidence type="ECO:0000259" key="14">
    <source>
        <dbReference type="PROSITE" id="PS50262"/>
    </source>
</evidence>
<dbReference type="InParanoid" id="G1U5F6"/>
<evidence type="ECO:0000256" key="9">
    <source>
        <dbReference type="ARBA" id="ARBA00023136"/>
    </source>
</evidence>
<dbReference type="RefSeq" id="NP_001160808.1">
    <property type="nucleotide sequence ID" value="NM_001167336.1"/>
</dbReference>
<comment type="function">
    <text evidence="1">Putative pheromone receptor.</text>
</comment>
<reference evidence="15 16" key="1">
    <citation type="journal article" date="2011" name="Nature">
        <title>A high-resolution map of human evolutionary constraint using 29 mammals.</title>
        <authorList>
            <person name="Lindblad-Toh K."/>
            <person name="Garber M."/>
            <person name="Zuk O."/>
            <person name="Lin M.F."/>
            <person name="Parker B.J."/>
            <person name="Washietl S."/>
            <person name="Kheradpour P."/>
            <person name="Ernst J."/>
            <person name="Jordan G."/>
            <person name="Mauceli E."/>
            <person name="Ward L.D."/>
            <person name="Lowe C.B."/>
            <person name="Holloway A.K."/>
            <person name="Clamp M."/>
            <person name="Gnerre S."/>
            <person name="Alfoldi J."/>
            <person name="Beal K."/>
            <person name="Chang J."/>
            <person name="Clawson H."/>
            <person name="Cuff J."/>
            <person name="Di Palma F."/>
            <person name="Fitzgerald S."/>
            <person name="Flicek P."/>
            <person name="Guttman M."/>
            <person name="Hubisz M.J."/>
            <person name="Jaffe D.B."/>
            <person name="Jungreis I."/>
            <person name="Kent W.J."/>
            <person name="Kostka D."/>
            <person name="Lara M."/>
            <person name="Martins A.L."/>
            <person name="Massingham T."/>
            <person name="Moltke I."/>
            <person name="Raney B.J."/>
            <person name="Rasmussen M.D."/>
            <person name="Robinson J."/>
            <person name="Stark A."/>
            <person name="Vilella A.J."/>
            <person name="Wen J."/>
            <person name="Xie X."/>
            <person name="Zody M.C."/>
            <person name="Baldwin J."/>
            <person name="Bloom T."/>
            <person name="Chin C.W."/>
            <person name="Heiman D."/>
            <person name="Nicol R."/>
            <person name="Nusbaum C."/>
            <person name="Young S."/>
            <person name="Wilkinson J."/>
            <person name="Worley K.C."/>
            <person name="Kovar C.L."/>
            <person name="Muzny D.M."/>
            <person name="Gibbs R.A."/>
            <person name="Cree A."/>
            <person name="Dihn H.H."/>
            <person name="Fowler G."/>
            <person name="Jhangiani S."/>
            <person name="Joshi V."/>
            <person name="Lee S."/>
            <person name="Lewis L.R."/>
            <person name="Nazareth L.V."/>
            <person name="Okwuonu G."/>
            <person name="Santibanez J."/>
            <person name="Warren W.C."/>
            <person name="Mardis E.R."/>
            <person name="Weinstock G.M."/>
            <person name="Wilson R.K."/>
            <person name="Delehaunty K."/>
            <person name="Dooling D."/>
            <person name="Fronik C."/>
            <person name="Fulton L."/>
            <person name="Fulton B."/>
            <person name="Graves T."/>
            <person name="Minx P."/>
            <person name="Sodergren E."/>
            <person name="Birney E."/>
            <person name="Margulies E.H."/>
            <person name="Herrero J."/>
            <person name="Green E.D."/>
            <person name="Haussler D."/>
            <person name="Siepel A."/>
            <person name="Goldman N."/>
            <person name="Pollard K.S."/>
            <person name="Pedersen J.S."/>
            <person name="Lander E.S."/>
            <person name="Kellis M."/>
        </authorList>
    </citation>
    <scope>NUCLEOTIDE SEQUENCE [LARGE SCALE GENOMIC DNA]</scope>
    <source>
        <strain evidence="16">Thorbecke</strain>
    </source>
</reference>
<evidence type="ECO:0000256" key="1">
    <source>
        <dbReference type="ARBA" id="ARBA00003878"/>
    </source>
</evidence>
<dbReference type="OrthoDB" id="9576884at2759"/>
<dbReference type="PaxDb" id="9986-ENSOCUP00000024635"/>
<keyword evidence="12 13" id="KW-0807">Transducer</keyword>
<reference evidence="15" key="2">
    <citation type="submission" date="2025-08" db="UniProtKB">
        <authorList>
            <consortium name="Ensembl"/>
        </authorList>
    </citation>
    <scope>IDENTIFICATION</scope>
    <source>
        <strain evidence="15">Thorbecke</strain>
    </source>
</reference>
<evidence type="ECO:0000256" key="6">
    <source>
        <dbReference type="ARBA" id="ARBA00022692"/>
    </source>
</evidence>
<dbReference type="GO" id="GO:0005886">
    <property type="term" value="C:plasma membrane"/>
    <property type="evidence" value="ECO:0007669"/>
    <property type="project" value="UniProtKB-SubCell"/>
</dbReference>
<evidence type="ECO:0000256" key="8">
    <source>
        <dbReference type="ARBA" id="ARBA00023040"/>
    </source>
</evidence>
<dbReference type="SUPFAM" id="SSF81321">
    <property type="entry name" value="Family A G protein-coupled receptor-like"/>
    <property type="match status" value="1"/>
</dbReference>
<dbReference type="CTD" id="100311116"/>
<feature type="domain" description="G-protein coupled receptors family 1 profile" evidence="14">
    <location>
        <begin position="22"/>
        <end position="284"/>
    </location>
</feature>
<dbReference type="GeneID" id="100311116"/>
<dbReference type="GO" id="GO:0007606">
    <property type="term" value="P:sensory perception of chemical stimulus"/>
    <property type="evidence" value="ECO:0007669"/>
    <property type="project" value="UniProtKB-ARBA"/>
</dbReference>
<keyword evidence="9 13" id="KW-0472">Membrane</keyword>
<dbReference type="FunFam" id="1.20.1070.10:FF:000033">
    <property type="entry name" value="Vomeronasal type-1 receptor"/>
    <property type="match status" value="1"/>
</dbReference>
<feature type="transmembrane region" description="Helical" evidence="13">
    <location>
        <begin position="90"/>
        <end position="108"/>
    </location>
</feature>
<dbReference type="Bgee" id="ENSOCUG00000024501">
    <property type="expression patterns" value="Expressed in ovary and 1 other cell type or tissue"/>
</dbReference>
<dbReference type="HOGENOM" id="CLU_058641_1_0_1"/>
<dbReference type="InterPro" id="IPR017452">
    <property type="entry name" value="GPCR_Rhodpsn_7TM"/>
</dbReference>
<dbReference type="Ensembl" id="ENSOCUT00000024362.2">
    <property type="protein sequence ID" value="ENSOCUP00000024635.2"/>
    <property type="gene ID" value="ENSOCUG00000024501.2"/>
</dbReference>
<keyword evidence="4 13" id="KW-1003">Cell membrane</keyword>
<feature type="transmembrane region" description="Helical" evidence="13">
    <location>
        <begin position="128"/>
        <end position="149"/>
    </location>
</feature>
<dbReference type="Gene3D" id="1.20.1070.10">
    <property type="entry name" value="Rhodopsin 7-helix transmembrane proteins"/>
    <property type="match status" value="1"/>
</dbReference>
<evidence type="ECO:0000256" key="4">
    <source>
        <dbReference type="ARBA" id="ARBA00022475"/>
    </source>
</evidence>
<keyword evidence="11" id="KW-0325">Glycoprotein</keyword>
<evidence type="ECO:0000256" key="12">
    <source>
        <dbReference type="ARBA" id="ARBA00023224"/>
    </source>
</evidence>
<keyword evidence="5 13" id="KW-0589">Pheromone response</keyword>
<comment type="similarity">
    <text evidence="3 13">Belongs to the G-protein coupled receptor 1 family.</text>
</comment>
<dbReference type="KEGG" id="ocu:100311116"/>
<dbReference type="PRINTS" id="PR01534">
    <property type="entry name" value="VOMERONASL1R"/>
</dbReference>
<dbReference type="Proteomes" id="UP000001811">
    <property type="component" value="Unplaced"/>
</dbReference>
<feature type="transmembrane region" description="Helical" evidence="13">
    <location>
        <begin position="45"/>
        <end position="70"/>
    </location>
</feature>
<keyword evidence="16" id="KW-1185">Reference proteome</keyword>
<proteinExistence type="inferred from homology"/>
<gene>
    <name evidence="15" type="primary">ORYCUNV1R1658</name>
</gene>
<evidence type="ECO:0000256" key="3">
    <source>
        <dbReference type="ARBA" id="ARBA00010663"/>
    </source>
</evidence>
<keyword evidence="8 13" id="KW-0297">G-protein coupled receptor</keyword>
<keyword evidence="10 13" id="KW-0675">Receptor</keyword>
<dbReference type="GeneTree" id="ENSGT00960000186612"/>
<keyword evidence="7 13" id="KW-1133">Transmembrane helix</keyword>
<dbReference type="GO" id="GO:0019236">
    <property type="term" value="P:response to pheromone"/>
    <property type="evidence" value="ECO:0007669"/>
    <property type="project" value="UniProtKB-KW"/>
</dbReference>
<evidence type="ECO:0000313" key="15">
    <source>
        <dbReference type="Ensembl" id="ENSOCUP00000024635.2"/>
    </source>
</evidence>
<organism evidence="15 16">
    <name type="scientific">Oryctolagus cuniculus</name>
    <name type="common">Rabbit</name>
    <dbReference type="NCBI Taxonomy" id="9986"/>
    <lineage>
        <taxon>Eukaryota</taxon>
        <taxon>Metazoa</taxon>
        <taxon>Chordata</taxon>
        <taxon>Craniata</taxon>
        <taxon>Vertebrata</taxon>
        <taxon>Euteleostomi</taxon>
        <taxon>Mammalia</taxon>
        <taxon>Eutheria</taxon>
        <taxon>Euarchontoglires</taxon>
        <taxon>Glires</taxon>
        <taxon>Lagomorpha</taxon>
        <taxon>Leporidae</taxon>
        <taxon>Oryctolagus</taxon>
    </lineage>
</organism>
<evidence type="ECO:0000256" key="11">
    <source>
        <dbReference type="ARBA" id="ARBA00023180"/>
    </source>
</evidence>
<feature type="transmembrane region" description="Helical" evidence="13">
    <location>
        <begin position="188"/>
        <end position="206"/>
    </location>
</feature>
<comment type="subcellular location">
    <subcellularLocation>
        <location evidence="2 13">Cell membrane</location>
        <topology evidence="2 13">Multi-pass membrane protein</topology>
    </subcellularLocation>
</comment>
<dbReference type="AlphaFoldDB" id="G1U5F6"/>
<feature type="transmembrane region" description="Helical" evidence="13">
    <location>
        <begin position="234"/>
        <end position="258"/>
    </location>
</feature>
<protein>
    <recommendedName>
        <fullName evidence="13">Vomeronasal type-1 receptor</fullName>
    </recommendedName>
</protein>
<evidence type="ECO:0000313" key="16">
    <source>
        <dbReference type="Proteomes" id="UP000001811"/>
    </source>
</evidence>
<dbReference type="PANTHER" id="PTHR24062">
    <property type="entry name" value="VOMERONASAL TYPE-1 RECEPTOR"/>
    <property type="match status" value="1"/>
</dbReference>
<dbReference type="InterPro" id="IPR004072">
    <property type="entry name" value="Vmron_rcpt_1"/>
</dbReference>
<dbReference type="PROSITE" id="PS50262">
    <property type="entry name" value="G_PROTEIN_RECEP_F1_2"/>
    <property type="match status" value="1"/>
</dbReference>
<sequence length="309" mass="35349">MIFMDFSKGVIFSAQTAVGILGNFSLVYCYVFLSYTEHKLRSTDLILKHLMMANTLVLLSTGVPQTMTAFRLKHLFNDFTCKLTLYIQRVGRSVSISIICLLSVFQAIKICPMNSTWKDLKVKATKYITFSIYLCWILYMVVNLIFPIYHSGKWNKNVTKRRDLEYCSTGRDKISDSLYTALLVFPEVLFSVIIIWSSGSMTLILYRHKQQVQHIHSAHLSSRLSPESRATQNILALVCTFVSFYTLSSILNACVAVSYNSSWWLANSNALISVCFPTVSPFLMSRDSQVFRLCFHWVRNTKSPNIINV</sequence>
<name>G1U5F6_RABIT</name>
<reference evidence="15" key="3">
    <citation type="submission" date="2025-09" db="UniProtKB">
        <authorList>
            <consortium name="Ensembl"/>
        </authorList>
    </citation>
    <scope>IDENTIFICATION</scope>
    <source>
        <strain evidence="15">Thorbecke</strain>
    </source>
</reference>
<dbReference type="GO" id="GO:0016503">
    <property type="term" value="F:pheromone receptor activity"/>
    <property type="evidence" value="ECO:0007669"/>
    <property type="project" value="InterPro"/>
</dbReference>
<evidence type="ECO:0000256" key="7">
    <source>
        <dbReference type="ARBA" id="ARBA00022989"/>
    </source>
</evidence>
<evidence type="ECO:0000256" key="2">
    <source>
        <dbReference type="ARBA" id="ARBA00004651"/>
    </source>
</evidence>
<dbReference type="eggNOG" id="ENOG502RD1P">
    <property type="taxonomic scope" value="Eukaryota"/>
</dbReference>
<feature type="transmembrane region" description="Helical" evidence="13">
    <location>
        <begin position="264"/>
        <end position="283"/>
    </location>
</feature>
<evidence type="ECO:0000256" key="13">
    <source>
        <dbReference type="RuleBase" id="RU364061"/>
    </source>
</evidence>